<dbReference type="GO" id="GO:0005759">
    <property type="term" value="C:mitochondrial matrix"/>
    <property type="evidence" value="ECO:0007669"/>
    <property type="project" value="TreeGrafter"/>
</dbReference>
<dbReference type="Pfam" id="PF00675">
    <property type="entry name" value="Peptidase_M16"/>
    <property type="match status" value="1"/>
</dbReference>
<evidence type="ECO:0000256" key="4">
    <source>
        <dbReference type="ARBA" id="ARBA00020167"/>
    </source>
</evidence>
<keyword evidence="5" id="KW-0645">Protease</keyword>
<evidence type="ECO:0000256" key="7">
    <source>
        <dbReference type="ARBA" id="ARBA00022801"/>
    </source>
</evidence>
<dbReference type="FunFam" id="3.30.830.10:FF:000009">
    <property type="entry name" value="Presequence protease, mitochondrial"/>
    <property type="match status" value="1"/>
</dbReference>
<sequence length="987" mass="113046">MLQRRFAWVLKKSQSHPEFNLTSNVYEHDKLGSKLIHLDKADTHKAFAVMFRTTPNDDTGVAHCLEHIALCGSQKYPVRDPFMKMLSRSLNSYMNAWTGSDFTMYPFSTQNSKDFSNLLSVYLDASFFPLLSYQDFLQEAWRVEFVNDKLQYKGVVFNEMKGRASDPNEYLIHNIMKESLPGTCYENNSGGDPLSIPNLKYTDLQNFHKNFYHPSNSTFFFYGDMDIKKCMDELEVNALDKFEKININTQVGIAKKISTKDQIVLKVPPDAVPTNPNKPCKYAKTYVCNDISEDPYTTFLLGIMSTALFDSQDSPMYKSLLESELGSDYVQGYGYDFSIRQGTFTIGLNGISEKDDKKVEEAIIKTLQKVVETGFDKTLLESALHQCEIRNKEAKENYGLMLISSMIPFTLHSQDPLIPLKLNEFVDTLRAQLAKNEPVFQELITKYLLENTNYVRILTVPDSEFVSGLNDKETKSLLEIQEKLTGESSIKINEEAKELLLVQNKEQNVDLLPTLKVEDIEKKSKSVKYSQETVIGGMPVKYIIQPTNGISYLRLKTNIYDLPIELRRLLPMYRRLINSLGTEKHPYNEFDIIKDLRTISGVASSYTCKSENETIDRHSEQFVMKIAFLDRNIDHAFDILTEFLTQLRFDEHEHITNLIQRSVKRRTEDLLDSGTSYGSSLATSSLTSAANSYESLDILKHDCNLSSQLMNTTSGPKILDDILSKLKQIHSFILNKSHLEFLVHTSEEKNQDLISEKLSFLENSLKTTYSNFEIPRPPFEYPKFDPFVYQTYFKLPIQVNYIVEAFIGTHFDSEDYPALKVLCEIMSMKSLLKEVREKGGAYGAGARVDSSSGTIVLSSFRDPNTLKTFNAFEKSIKEFCEGRFVDRDIDEGKLGVFSKLDKPVAVYDKGVGRFLYKIDQEMKQRYRERLIAVSREKIVEVAKKYLEEPLKKGMSSKVIFGKEEVEEKELKNAGWKVEVPIDVISNK</sequence>
<dbReference type="InterPro" id="IPR011249">
    <property type="entry name" value="Metalloenz_LuxS/M16"/>
</dbReference>
<proteinExistence type="inferred from homology"/>
<comment type="caution">
    <text evidence="13">The sequence shown here is derived from an EMBL/GenBank/DDBJ whole genome shotgun (WGS) entry which is preliminary data.</text>
</comment>
<evidence type="ECO:0000313" key="13">
    <source>
        <dbReference type="EMBL" id="OMJ92684.1"/>
    </source>
</evidence>
<dbReference type="OrthoDB" id="311076at2759"/>
<dbReference type="InterPro" id="IPR007863">
    <property type="entry name" value="Peptidase_M16_C"/>
</dbReference>
<dbReference type="SMART" id="SM01264">
    <property type="entry name" value="M16C_associated"/>
    <property type="match status" value="1"/>
</dbReference>
<evidence type="ECO:0000256" key="9">
    <source>
        <dbReference type="ARBA" id="ARBA00022946"/>
    </source>
</evidence>
<comment type="subcellular location">
    <subcellularLocation>
        <location evidence="2">Mitochondrion</location>
    </subcellularLocation>
</comment>
<organism evidence="13 14">
    <name type="scientific">Stentor coeruleus</name>
    <dbReference type="NCBI Taxonomy" id="5963"/>
    <lineage>
        <taxon>Eukaryota</taxon>
        <taxon>Sar</taxon>
        <taxon>Alveolata</taxon>
        <taxon>Ciliophora</taxon>
        <taxon>Postciliodesmatophora</taxon>
        <taxon>Heterotrichea</taxon>
        <taxon>Heterotrichida</taxon>
        <taxon>Stentoridae</taxon>
        <taxon>Stentor</taxon>
    </lineage>
</organism>
<evidence type="ECO:0000256" key="8">
    <source>
        <dbReference type="ARBA" id="ARBA00022833"/>
    </source>
</evidence>
<evidence type="ECO:0000256" key="6">
    <source>
        <dbReference type="ARBA" id="ARBA00022723"/>
    </source>
</evidence>
<protein>
    <recommendedName>
        <fullName evidence="4">Presequence protease, mitochondrial</fullName>
    </recommendedName>
</protein>
<dbReference type="GO" id="GO:0046872">
    <property type="term" value="F:metal ion binding"/>
    <property type="evidence" value="ECO:0007669"/>
    <property type="project" value="UniProtKB-KW"/>
</dbReference>
<evidence type="ECO:0000313" key="14">
    <source>
        <dbReference type="Proteomes" id="UP000187209"/>
    </source>
</evidence>
<dbReference type="Proteomes" id="UP000187209">
    <property type="component" value="Unassembled WGS sequence"/>
</dbReference>
<reference evidence="13 14" key="1">
    <citation type="submission" date="2016-11" db="EMBL/GenBank/DDBJ databases">
        <title>The macronuclear genome of Stentor coeruleus: a giant cell with tiny introns.</title>
        <authorList>
            <person name="Slabodnick M."/>
            <person name="Ruby J.G."/>
            <person name="Reiff S.B."/>
            <person name="Swart E.C."/>
            <person name="Gosai S."/>
            <person name="Prabakaran S."/>
            <person name="Witkowska E."/>
            <person name="Larue G.E."/>
            <person name="Fisher S."/>
            <person name="Freeman R.M."/>
            <person name="Gunawardena J."/>
            <person name="Chu W."/>
            <person name="Stover N.A."/>
            <person name="Gregory B.D."/>
            <person name="Nowacki M."/>
            <person name="Derisi J."/>
            <person name="Roy S.W."/>
            <person name="Marshall W.F."/>
            <person name="Sood P."/>
        </authorList>
    </citation>
    <scope>NUCLEOTIDE SEQUENCE [LARGE SCALE GENOMIC DNA]</scope>
    <source>
        <strain evidence="13">WM001</strain>
    </source>
</reference>
<dbReference type="Pfam" id="PF08367">
    <property type="entry name" value="M16C_assoc"/>
    <property type="match status" value="1"/>
</dbReference>
<dbReference type="PANTHER" id="PTHR43016:SF13">
    <property type="entry name" value="PRESEQUENCE PROTEASE, MITOCHONDRIAL"/>
    <property type="match status" value="1"/>
</dbReference>
<accession>A0A1R2CUK1</accession>
<keyword evidence="7" id="KW-0378">Hydrolase</keyword>
<dbReference type="InterPro" id="IPR011765">
    <property type="entry name" value="Pept_M16_N"/>
</dbReference>
<name>A0A1R2CUK1_9CILI</name>
<dbReference type="PANTHER" id="PTHR43016">
    <property type="entry name" value="PRESEQUENCE PROTEASE"/>
    <property type="match status" value="1"/>
</dbReference>
<dbReference type="InterPro" id="IPR013578">
    <property type="entry name" value="Peptidase_M16C_assoc"/>
</dbReference>
<dbReference type="AlphaFoldDB" id="A0A1R2CUK1"/>
<dbReference type="Gene3D" id="3.30.830.10">
    <property type="entry name" value="Metalloenzyme, LuxS/M16 peptidase-like"/>
    <property type="match status" value="4"/>
</dbReference>
<dbReference type="InterPro" id="IPR055130">
    <property type="entry name" value="PreP_C"/>
</dbReference>
<evidence type="ECO:0000259" key="12">
    <source>
        <dbReference type="SMART" id="SM01264"/>
    </source>
</evidence>
<keyword evidence="14" id="KW-1185">Reference proteome</keyword>
<comment type="similarity">
    <text evidence="3">Belongs to the peptidase M16 family. PreP subfamily.</text>
</comment>
<feature type="domain" description="Peptidase M16C associated" evidence="12">
    <location>
        <begin position="459"/>
        <end position="705"/>
    </location>
</feature>
<evidence type="ECO:0000256" key="1">
    <source>
        <dbReference type="ARBA" id="ARBA00001947"/>
    </source>
</evidence>
<dbReference type="SUPFAM" id="SSF63411">
    <property type="entry name" value="LuxS/MPP-like metallohydrolase"/>
    <property type="match status" value="4"/>
</dbReference>
<dbReference type="FunFam" id="3.30.830.10:FF:000013">
    <property type="entry name" value="Mitochondrial presequence protease"/>
    <property type="match status" value="1"/>
</dbReference>
<keyword evidence="11" id="KW-0496">Mitochondrion</keyword>
<evidence type="ECO:0000256" key="3">
    <source>
        <dbReference type="ARBA" id="ARBA00007575"/>
    </source>
</evidence>
<dbReference type="GO" id="GO:0004222">
    <property type="term" value="F:metalloendopeptidase activity"/>
    <property type="evidence" value="ECO:0007669"/>
    <property type="project" value="TreeGrafter"/>
</dbReference>
<evidence type="ECO:0000256" key="2">
    <source>
        <dbReference type="ARBA" id="ARBA00004173"/>
    </source>
</evidence>
<evidence type="ECO:0000256" key="10">
    <source>
        <dbReference type="ARBA" id="ARBA00023049"/>
    </source>
</evidence>
<dbReference type="Pfam" id="PF05193">
    <property type="entry name" value="Peptidase_M16_C"/>
    <property type="match status" value="1"/>
</dbReference>
<dbReference type="Pfam" id="PF22516">
    <property type="entry name" value="PreP_C"/>
    <property type="match status" value="1"/>
</dbReference>
<keyword evidence="8" id="KW-0862">Zinc</keyword>
<comment type="cofactor">
    <cofactor evidence="1">
        <name>Zn(2+)</name>
        <dbReference type="ChEBI" id="CHEBI:29105"/>
    </cofactor>
</comment>
<gene>
    <name evidence="13" type="ORF">SteCoe_4565</name>
</gene>
<dbReference type="FunFam" id="3.30.830.10:FF:000011">
    <property type="entry name" value="Presequence protease, mitochondrial"/>
    <property type="match status" value="1"/>
</dbReference>
<dbReference type="EMBL" id="MPUH01000057">
    <property type="protein sequence ID" value="OMJ92684.1"/>
    <property type="molecule type" value="Genomic_DNA"/>
</dbReference>
<evidence type="ECO:0000256" key="5">
    <source>
        <dbReference type="ARBA" id="ARBA00022670"/>
    </source>
</evidence>
<keyword evidence="10" id="KW-0482">Metalloprotease</keyword>
<evidence type="ECO:0000256" key="11">
    <source>
        <dbReference type="ARBA" id="ARBA00023128"/>
    </source>
</evidence>
<keyword evidence="6" id="KW-0479">Metal-binding</keyword>
<dbReference type="GO" id="GO:0016485">
    <property type="term" value="P:protein processing"/>
    <property type="evidence" value="ECO:0007669"/>
    <property type="project" value="TreeGrafter"/>
</dbReference>
<keyword evidence="9" id="KW-0809">Transit peptide</keyword>